<dbReference type="KEGG" id="sii:LD85_1145"/>
<gene>
    <name evidence="1" type="ordered locus">LD85_1145</name>
</gene>
<organism evidence="1 2">
    <name type="scientific">Saccharolobus islandicus (strain L.D.8.5 / Lassen #2)</name>
    <name type="common">Sulfolobus islandicus</name>
    <dbReference type="NCBI Taxonomy" id="425944"/>
    <lineage>
        <taxon>Archaea</taxon>
        <taxon>Thermoproteota</taxon>
        <taxon>Thermoprotei</taxon>
        <taxon>Sulfolobales</taxon>
        <taxon>Sulfolobaceae</taxon>
        <taxon>Saccharolobus</taxon>
    </lineage>
</organism>
<evidence type="ECO:0000313" key="2">
    <source>
        <dbReference type="Proteomes" id="UP000001404"/>
    </source>
</evidence>
<dbReference type="PANTHER" id="PTHR34631">
    <property type="match status" value="1"/>
</dbReference>
<proteinExistence type="predicted"/>
<dbReference type="InterPro" id="IPR053172">
    <property type="entry name" value="Tn903_transposase"/>
</dbReference>
<dbReference type="HOGENOM" id="CLU_176753_0_0_2"/>
<dbReference type="PANTHER" id="PTHR34631:SF3">
    <property type="entry name" value="ISSOD12 TRANSPOSASE TNPA_ISSOD12"/>
    <property type="match status" value="1"/>
</dbReference>
<accession>D2PJ71</accession>
<dbReference type="AlphaFoldDB" id="D2PJ71"/>
<reference evidence="2" key="1">
    <citation type="journal article" date="2009" name="Proc. Natl. Acad. Sci. U.S.A.">
        <title>Biogeography of the Sulfolobus islandicus pan-genome.</title>
        <authorList>
            <person name="Reno M.L."/>
            <person name="Held N.L."/>
            <person name="Fields C.J."/>
            <person name="Burke P.V."/>
            <person name="Whitaker R.J."/>
        </authorList>
    </citation>
    <scope>NUCLEOTIDE SEQUENCE [LARGE SCALE GENOMIC DNA]</scope>
    <source>
        <strain evidence="2">L.D.8.5 / Lassen #2</strain>
    </source>
</reference>
<dbReference type="Proteomes" id="UP000001404">
    <property type="component" value="Chromosome"/>
</dbReference>
<protein>
    <submittedName>
        <fullName evidence="1">Transposase ISC1058</fullName>
    </submittedName>
</protein>
<sequence length="105" mass="11905">MRALERLKSSSLDYSTIWERVRNMNIKFPEANDQLEADATGISTNKGGQYIIAKWGKTKDSKFLKIEIVIDKDQFNVINAEVTSNEVKTAVKTVKDLQDKGKKVL</sequence>
<dbReference type="EMBL" id="CP001731">
    <property type="protein sequence ID" value="ADB86824.1"/>
    <property type="molecule type" value="Genomic_DNA"/>
</dbReference>
<evidence type="ECO:0000313" key="1">
    <source>
        <dbReference type="EMBL" id="ADB86824.1"/>
    </source>
</evidence>
<name>D2PJ71_SACI9</name>